<name>A0A916WNK4_9ACTN</name>
<reference evidence="4" key="1">
    <citation type="journal article" date="2014" name="Int. J. Syst. Evol. Microbiol.">
        <title>Complete genome sequence of Corynebacterium casei LMG S-19264T (=DSM 44701T), isolated from a smear-ripened cheese.</title>
        <authorList>
            <consortium name="US DOE Joint Genome Institute (JGI-PGF)"/>
            <person name="Walter F."/>
            <person name="Albersmeier A."/>
            <person name="Kalinowski J."/>
            <person name="Ruckert C."/>
        </authorList>
    </citation>
    <scope>NUCLEOTIDE SEQUENCE</scope>
    <source>
        <strain evidence="4">CGMCC 1.12827</strain>
    </source>
</reference>
<dbReference type="InterPro" id="IPR006148">
    <property type="entry name" value="Glc/Gal-6P_isomerase"/>
</dbReference>
<dbReference type="Proteomes" id="UP000621454">
    <property type="component" value="Unassembled WGS sequence"/>
</dbReference>
<dbReference type="GO" id="GO:0005975">
    <property type="term" value="P:carbohydrate metabolic process"/>
    <property type="evidence" value="ECO:0007669"/>
    <property type="project" value="InterPro"/>
</dbReference>
<evidence type="ECO:0000259" key="3">
    <source>
        <dbReference type="Pfam" id="PF01182"/>
    </source>
</evidence>
<reference evidence="4" key="2">
    <citation type="submission" date="2020-09" db="EMBL/GenBank/DDBJ databases">
        <authorList>
            <person name="Sun Q."/>
            <person name="Zhou Y."/>
        </authorList>
    </citation>
    <scope>NUCLEOTIDE SEQUENCE</scope>
    <source>
        <strain evidence="4">CGMCC 1.12827</strain>
    </source>
</reference>
<dbReference type="AlphaFoldDB" id="A0A916WNK4"/>
<dbReference type="GO" id="GO:0019262">
    <property type="term" value="P:N-acetylneuraminate catabolic process"/>
    <property type="evidence" value="ECO:0007669"/>
    <property type="project" value="TreeGrafter"/>
</dbReference>
<dbReference type="EMBL" id="BMGC01000002">
    <property type="protein sequence ID" value="GGB19590.1"/>
    <property type="molecule type" value="Genomic_DNA"/>
</dbReference>
<comment type="caution">
    <text evidence="4">The sequence shown here is derived from an EMBL/GenBank/DDBJ whole genome shotgun (WGS) entry which is preliminary data.</text>
</comment>
<dbReference type="Gene3D" id="3.40.50.1360">
    <property type="match status" value="1"/>
</dbReference>
<dbReference type="Pfam" id="PF01182">
    <property type="entry name" value="Glucosamine_iso"/>
    <property type="match status" value="1"/>
</dbReference>
<dbReference type="NCBIfam" id="NF001684">
    <property type="entry name" value="PRK00443.1-4"/>
    <property type="match status" value="1"/>
</dbReference>
<dbReference type="PROSITE" id="PS01161">
    <property type="entry name" value="GLC_GALNAC_ISOMERASE"/>
    <property type="match status" value="1"/>
</dbReference>
<dbReference type="GO" id="GO:0004342">
    <property type="term" value="F:glucosamine-6-phosphate deaminase activity"/>
    <property type="evidence" value="ECO:0007669"/>
    <property type="project" value="InterPro"/>
</dbReference>
<dbReference type="SUPFAM" id="SSF100950">
    <property type="entry name" value="NagB/RpiA/CoA transferase-like"/>
    <property type="match status" value="1"/>
</dbReference>
<evidence type="ECO:0000256" key="2">
    <source>
        <dbReference type="ARBA" id="ARBA00023277"/>
    </source>
</evidence>
<dbReference type="InterPro" id="IPR004547">
    <property type="entry name" value="Glucosamine6P_isomerase"/>
</dbReference>
<feature type="domain" description="Glucosamine/galactosamine-6-phosphate isomerase" evidence="3">
    <location>
        <begin position="13"/>
        <end position="222"/>
    </location>
</feature>
<dbReference type="InterPro" id="IPR037171">
    <property type="entry name" value="NagB/RpiA_transferase-like"/>
</dbReference>
<dbReference type="PANTHER" id="PTHR11280:SF5">
    <property type="entry name" value="GLUCOSAMINE-6-PHOSPHATE ISOMERASE"/>
    <property type="match status" value="1"/>
</dbReference>
<evidence type="ECO:0000313" key="4">
    <source>
        <dbReference type="EMBL" id="GGB19590.1"/>
    </source>
</evidence>
<dbReference type="GO" id="GO:0005737">
    <property type="term" value="C:cytoplasm"/>
    <property type="evidence" value="ECO:0007669"/>
    <property type="project" value="TreeGrafter"/>
</dbReference>
<dbReference type="RefSeq" id="WP_188585038.1">
    <property type="nucleotide sequence ID" value="NZ_BMGC01000002.1"/>
</dbReference>
<proteinExistence type="predicted"/>
<dbReference type="GO" id="GO:0006046">
    <property type="term" value="P:N-acetylglucosamine catabolic process"/>
    <property type="evidence" value="ECO:0007669"/>
    <property type="project" value="TreeGrafter"/>
</dbReference>
<dbReference type="CDD" id="cd01399">
    <property type="entry name" value="GlcN6P_deaminase"/>
    <property type="match status" value="1"/>
</dbReference>
<accession>A0A916WNK4</accession>
<dbReference type="GO" id="GO:0042802">
    <property type="term" value="F:identical protein binding"/>
    <property type="evidence" value="ECO:0007669"/>
    <property type="project" value="TreeGrafter"/>
</dbReference>
<keyword evidence="2" id="KW-0119">Carbohydrate metabolism</keyword>
<dbReference type="GO" id="GO:0006043">
    <property type="term" value="P:glucosamine catabolic process"/>
    <property type="evidence" value="ECO:0007669"/>
    <property type="project" value="TreeGrafter"/>
</dbReference>
<dbReference type="InterPro" id="IPR018321">
    <property type="entry name" value="Glucosamine6P_isomerase_CS"/>
</dbReference>
<dbReference type="PANTHER" id="PTHR11280">
    <property type="entry name" value="GLUCOSAMINE-6-PHOSPHATE ISOMERASE"/>
    <property type="match status" value="1"/>
</dbReference>
<keyword evidence="1" id="KW-0378">Hydrolase</keyword>
<evidence type="ECO:0000313" key="5">
    <source>
        <dbReference type="Proteomes" id="UP000621454"/>
    </source>
</evidence>
<keyword evidence="5" id="KW-1185">Reference proteome</keyword>
<organism evidence="4 5">
    <name type="scientific">Gordonia jinhuaensis</name>
    <dbReference type="NCBI Taxonomy" id="1517702"/>
    <lineage>
        <taxon>Bacteria</taxon>
        <taxon>Bacillati</taxon>
        <taxon>Actinomycetota</taxon>
        <taxon>Actinomycetes</taxon>
        <taxon>Mycobacteriales</taxon>
        <taxon>Gordoniaceae</taxon>
        <taxon>Gordonia</taxon>
    </lineage>
</organism>
<evidence type="ECO:0000256" key="1">
    <source>
        <dbReference type="ARBA" id="ARBA00022801"/>
    </source>
</evidence>
<gene>
    <name evidence="4" type="primary">nagB</name>
    <name evidence="4" type="ORF">GCM10011489_04630</name>
</gene>
<sequence>MEVIIADRPENVLADIITDVVRSGPATLGLATGSSPVATYRELIRRHTDEGLSFADVRAVLLDEYVGLGPDHPQSYARFIREHLTDAIDIAEVYSPEGLSRDPDAAAASYDELIGKVGPVDVQILGIGANGHIGFNEPTSSLSSRTRVKTLTEQTRADNARFFDDRAEVPYHVITQGLGTIGEARRLALVATGVGKAAAVAAAVEGPLSAMCPASVLQWHRTATVIVDEAAASRLTNSDYYRYVYAHKPSRPHP</sequence>
<protein>
    <submittedName>
        <fullName evidence="4">Glucosamine-6-phosphate deaminase</fullName>
    </submittedName>
</protein>